<dbReference type="InterPro" id="IPR027417">
    <property type="entry name" value="P-loop_NTPase"/>
</dbReference>
<evidence type="ECO:0000256" key="3">
    <source>
        <dbReference type="ARBA" id="ARBA00022692"/>
    </source>
</evidence>
<dbReference type="Gene3D" id="3.40.50.300">
    <property type="entry name" value="P-loop containing nucleotide triphosphate hydrolases"/>
    <property type="match status" value="1"/>
</dbReference>
<dbReference type="eggNOG" id="KOG0061">
    <property type="taxonomic scope" value="Eukaryota"/>
</dbReference>
<dbReference type="GeneID" id="17358034"/>
<dbReference type="Proteomes" id="UP000008141">
    <property type="component" value="Unassembled WGS sequence"/>
</dbReference>
<dbReference type="InterPro" id="IPR003439">
    <property type="entry name" value="ABC_transporter-like_ATP-bd"/>
</dbReference>
<name>E1Z5L2_CHLVA</name>
<dbReference type="AlphaFoldDB" id="E1Z5L2"/>
<dbReference type="GO" id="GO:0140359">
    <property type="term" value="F:ABC-type transporter activity"/>
    <property type="evidence" value="ECO:0007669"/>
    <property type="project" value="InterPro"/>
</dbReference>
<reference evidence="8 9" key="1">
    <citation type="journal article" date="2010" name="Plant Cell">
        <title>The Chlorella variabilis NC64A genome reveals adaptation to photosymbiosis, coevolution with viruses, and cryptic sex.</title>
        <authorList>
            <person name="Blanc G."/>
            <person name="Duncan G."/>
            <person name="Agarkova I."/>
            <person name="Borodovsky M."/>
            <person name="Gurnon J."/>
            <person name="Kuo A."/>
            <person name="Lindquist E."/>
            <person name="Lucas S."/>
            <person name="Pangilinan J."/>
            <person name="Polle J."/>
            <person name="Salamov A."/>
            <person name="Terry A."/>
            <person name="Yamada T."/>
            <person name="Dunigan D.D."/>
            <person name="Grigoriev I.V."/>
            <person name="Claverie J.M."/>
            <person name="Van Etten J.L."/>
        </authorList>
    </citation>
    <scope>NUCLEOTIDE SEQUENCE [LARGE SCALE GENOMIC DNA]</scope>
    <source>
        <strain evidence="8 9">NC64A</strain>
    </source>
</reference>
<keyword evidence="3 6" id="KW-0812">Transmembrane</keyword>
<dbReference type="PANTHER" id="PTHR48041">
    <property type="entry name" value="ABC TRANSPORTER G FAMILY MEMBER 28"/>
    <property type="match status" value="1"/>
</dbReference>
<keyword evidence="5 6" id="KW-0472">Membrane</keyword>
<comment type="subcellular location">
    <subcellularLocation>
        <location evidence="1">Membrane</location>
        <topology evidence="1">Multi-pass membrane protein</topology>
    </subcellularLocation>
</comment>
<evidence type="ECO:0000256" key="5">
    <source>
        <dbReference type="ARBA" id="ARBA00023136"/>
    </source>
</evidence>
<gene>
    <name evidence="8" type="ORF">CHLNCDRAFT_34091</name>
</gene>
<keyword evidence="9" id="KW-1185">Reference proteome</keyword>
<feature type="transmembrane region" description="Helical" evidence="6">
    <location>
        <begin position="315"/>
        <end position="332"/>
    </location>
</feature>
<dbReference type="EMBL" id="GL433837">
    <property type="protein sequence ID" value="EFN58775.1"/>
    <property type="molecule type" value="Genomic_DNA"/>
</dbReference>
<organism evidence="9">
    <name type="scientific">Chlorella variabilis</name>
    <name type="common">Green alga</name>
    <dbReference type="NCBI Taxonomy" id="554065"/>
    <lineage>
        <taxon>Eukaryota</taxon>
        <taxon>Viridiplantae</taxon>
        <taxon>Chlorophyta</taxon>
        <taxon>core chlorophytes</taxon>
        <taxon>Trebouxiophyceae</taxon>
        <taxon>Chlorellales</taxon>
        <taxon>Chlorellaceae</taxon>
        <taxon>Chlorella clade</taxon>
        <taxon>Chlorella</taxon>
    </lineage>
</organism>
<sequence>MMGPSGSGKTSLLSIMGARAQKQMRTEGGVTFNGAPLTKRLKRRVGYVLQDDLLYESLTVKETLYYAAMLRLPRRMSHADKLRRVDLALTALGLRQCKDTIIGGFFRKGISGGERKRTSIGVELLIDPSVLMLDEPTSGLDSTTSMHVLTMLRHLATGGRSIIATIHQPSSRLYQQLDKLLLLSQGHVMFYGQAQQAGEWFSRLGYTLPYGSSLADFILDLASADVAVPDSSRSGSDGAAGTPAAVVGGMDGVTGAWPLQAELCTCALHPALLALPSQLLIQEHRWGAPYLTQVALLFRRSLRTRRFESMKTQDIYQFAAISLLAGLFWLQAGKDDTVLGARNTLGLLFFISMFASFRSLFLALYTWPEEYKHMLKERASGMYRLSAFYAARTLSDLPMDFTLPTAFFLIVYFMGGLRYNAAAFFGMYGVTLLTMLVAQVWRAGLAAGQGTGRAAGDGAGCQSLPCLGRCRRGAAPHPRSPSPLRPTTLACRAWACCWASSPWCPRPRRPWPPW</sequence>
<evidence type="ECO:0000313" key="8">
    <source>
        <dbReference type="EMBL" id="EFN58775.1"/>
    </source>
</evidence>
<protein>
    <recommendedName>
        <fullName evidence="7">ABC transporter domain-containing protein</fullName>
    </recommendedName>
</protein>
<keyword evidence="4 6" id="KW-1133">Transmembrane helix</keyword>
<dbReference type="GO" id="GO:0016887">
    <property type="term" value="F:ATP hydrolysis activity"/>
    <property type="evidence" value="ECO:0007669"/>
    <property type="project" value="InterPro"/>
</dbReference>
<evidence type="ECO:0000256" key="4">
    <source>
        <dbReference type="ARBA" id="ARBA00022989"/>
    </source>
</evidence>
<dbReference type="InParanoid" id="E1Z5L2"/>
<dbReference type="OrthoDB" id="566375at2759"/>
<dbReference type="GO" id="GO:0016020">
    <property type="term" value="C:membrane"/>
    <property type="evidence" value="ECO:0007669"/>
    <property type="project" value="UniProtKB-SubCell"/>
</dbReference>
<dbReference type="InterPro" id="IPR013525">
    <property type="entry name" value="ABC2_TM"/>
</dbReference>
<dbReference type="PROSITE" id="PS50893">
    <property type="entry name" value="ABC_TRANSPORTER_2"/>
    <property type="match status" value="1"/>
</dbReference>
<dbReference type="InterPro" id="IPR050352">
    <property type="entry name" value="ABCG_transporters"/>
</dbReference>
<evidence type="ECO:0000256" key="1">
    <source>
        <dbReference type="ARBA" id="ARBA00004141"/>
    </source>
</evidence>
<dbReference type="PANTHER" id="PTHR48041:SF125">
    <property type="entry name" value="ABC TRANSPORTER G FAMILY"/>
    <property type="match status" value="1"/>
</dbReference>
<dbReference type="RefSeq" id="XP_005850877.1">
    <property type="nucleotide sequence ID" value="XM_005850815.1"/>
</dbReference>
<feature type="transmembrane region" description="Helical" evidence="6">
    <location>
        <begin position="421"/>
        <end position="441"/>
    </location>
</feature>
<dbReference type="Pfam" id="PF00005">
    <property type="entry name" value="ABC_tran"/>
    <property type="match status" value="1"/>
</dbReference>
<feature type="transmembrane region" description="Helical" evidence="6">
    <location>
        <begin position="344"/>
        <end position="367"/>
    </location>
</feature>
<evidence type="ECO:0000313" key="9">
    <source>
        <dbReference type="Proteomes" id="UP000008141"/>
    </source>
</evidence>
<evidence type="ECO:0000256" key="2">
    <source>
        <dbReference type="ARBA" id="ARBA00022448"/>
    </source>
</evidence>
<dbReference type="OMA" id="PQDQTAN"/>
<accession>E1Z5L2</accession>
<evidence type="ECO:0000256" key="6">
    <source>
        <dbReference type="SAM" id="Phobius"/>
    </source>
</evidence>
<evidence type="ECO:0000259" key="7">
    <source>
        <dbReference type="PROSITE" id="PS50893"/>
    </source>
</evidence>
<dbReference type="FunCoup" id="E1Z5L2">
    <property type="interactions" value="339"/>
</dbReference>
<dbReference type="SUPFAM" id="SSF52540">
    <property type="entry name" value="P-loop containing nucleoside triphosphate hydrolases"/>
    <property type="match status" value="1"/>
</dbReference>
<keyword evidence="2" id="KW-0813">Transport</keyword>
<dbReference type="KEGG" id="cvr:CHLNCDRAFT_34091"/>
<feature type="transmembrane region" description="Helical" evidence="6">
    <location>
        <begin position="388"/>
        <end position="415"/>
    </location>
</feature>
<dbReference type="STRING" id="554065.E1Z5L2"/>
<proteinExistence type="predicted"/>
<feature type="domain" description="ABC transporter" evidence="7">
    <location>
        <begin position="1"/>
        <end position="210"/>
    </location>
</feature>
<dbReference type="Pfam" id="PF01061">
    <property type="entry name" value="ABC2_membrane"/>
    <property type="match status" value="1"/>
</dbReference>
<dbReference type="GO" id="GO:0005524">
    <property type="term" value="F:ATP binding"/>
    <property type="evidence" value="ECO:0007669"/>
    <property type="project" value="InterPro"/>
</dbReference>